<proteinExistence type="predicted"/>
<dbReference type="SUPFAM" id="SSF57716">
    <property type="entry name" value="Glucocorticoid receptor-like (DNA-binding domain)"/>
    <property type="match status" value="1"/>
</dbReference>
<dbReference type="PANTHER" id="PTHR10071:SF281">
    <property type="entry name" value="BOX A-BINDING FACTOR-RELATED"/>
    <property type="match status" value="1"/>
</dbReference>
<dbReference type="InterPro" id="IPR056998">
    <property type="entry name" value="Asd-4/GZF3_helical"/>
</dbReference>
<dbReference type="GO" id="GO:0000981">
    <property type="term" value="F:DNA-binding transcription factor activity, RNA polymerase II-specific"/>
    <property type="evidence" value="ECO:0007669"/>
    <property type="project" value="TreeGrafter"/>
</dbReference>
<dbReference type="Pfam" id="PF00320">
    <property type="entry name" value="GATA"/>
    <property type="match status" value="1"/>
</dbReference>
<dbReference type="CDD" id="cd00202">
    <property type="entry name" value="ZnF_GATA"/>
    <property type="match status" value="1"/>
</dbReference>
<feature type="domain" description="GATA-type" evidence="8">
    <location>
        <begin position="46"/>
        <end position="93"/>
    </location>
</feature>
<protein>
    <submittedName>
        <fullName evidence="9">BA75_00905T0</fullName>
    </submittedName>
</protein>
<sequence length="472" mass="50783">MMDAVETMPANDLAHDPIHPNAKTTITTNSNDGTSTSKTNISSPVCRNCKTQTTPLWRRDETGQVLCNACGLFLKLHGRPRPISLKTDVIKSRNRVKHNHSGNNNNNSSSNNNSNNNSGSSGNSTSSNADTEDDLKDKKFSSKTFKIKKEKDKDRDTITKSASANNSPGLIPLLPRDSAGSQPNPNSSNSGNLMKFQLLYQPMSRPNSTPTHFAPNLNAVTSPLLLTTTSSERSSLGKNSNGLALVNAAAGALETMSNESNDNDKKIPKMKLDDDETKLKETQSNTTTPASLLKRQFTPSIDLPSISANSKLNSPTFGPQFSLSAYSSNNSSGNGAGNGAGNGGGNGNGNAFSSSMEKSSSIPSFNSLKPLMNNSNHHSQSNNVPSSLSRTSTGSHTSDDPVELRTRISELELVNDLYRTRIQELEAMESAARQREQLLTKRLNELKGLPSEGGVIDNETKRAKLENGYVKK</sequence>
<evidence type="ECO:0000256" key="7">
    <source>
        <dbReference type="SAM" id="MobiDB-lite"/>
    </source>
</evidence>
<dbReference type="InterPro" id="IPR000679">
    <property type="entry name" value="Znf_GATA"/>
</dbReference>
<keyword evidence="2" id="KW-0479">Metal-binding</keyword>
<feature type="compositionally biased region" description="Low complexity" evidence="7">
    <location>
        <begin position="373"/>
        <end position="387"/>
    </location>
</feature>
<dbReference type="PROSITE" id="PS50114">
    <property type="entry name" value="GATA_ZN_FINGER_2"/>
    <property type="match status" value="1"/>
</dbReference>
<feature type="region of interest" description="Disordered" evidence="7">
    <location>
        <begin position="85"/>
        <end position="135"/>
    </location>
</feature>
<dbReference type="GO" id="GO:0005634">
    <property type="term" value="C:nucleus"/>
    <property type="evidence" value="ECO:0007669"/>
    <property type="project" value="UniProtKB-SubCell"/>
</dbReference>
<feature type="region of interest" description="Disordered" evidence="7">
    <location>
        <begin position="328"/>
        <end position="403"/>
    </location>
</feature>
<dbReference type="GO" id="GO:0045944">
    <property type="term" value="P:positive regulation of transcription by RNA polymerase II"/>
    <property type="evidence" value="ECO:0007669"/>
    <property type="project" value="TreeGrafter"/>
</dbReference>
<keyword evidence="5" id="KW-0539">Nucleus</keyword>
<dbReference type="AlphaFoldDB" id="A0A1B2J8E4"/>
<organism evidence="9 10">
    <name type="scientific">Komagataella pastoris</name>
    <name type="common">Yeast</name>
    <name type="synonym">Pichia pastoris</name>
    <dbReference type="NCBI Taxonomy" id="4922"/>
    <lineage>
        <taxon>Eukaryota</taxon>
        <taxon>Fungi</taxon>
        <taxon>Dikarya</taxon>
        <taxon>Ascomycota</taxon>
        <taxon>Saccharomycotina</taxon>
        <taxon>Pichiomycetes</taxon>
        <taxon>Pichiales</taxon>
        <taxon>Pichiaceae</taxon>
        <taxon>Komagataella</taxon>
    </lineage>
</organism>
<feature type="compositionally biased region" description="Gly residues" evidence="7">
    <location>
        <begin position="334"/>
        <end position="348"/>
    </location>
</feature>
<dbReference type="Pfam" id="PF25026">
    <property type="entry name" value="Asd-4"/>
    <property type="match status" value="1"/>
</dbReference>
<dbReference type="EMBL" id="CP014584">
    <property type="protein sequence ID" value="ANZ74307.1"/>
    <property type="molecule type" value="Genomic_DNA"/>
</dbReference>
<dbReference type="OrthoDB" id="515401at2759"/>
<keyword evidence="3 6" id="KW-0863">Zinc-finger</keyword>
<feature type="compositionally biased region" description="Low complexity" evidence="7">
    <location>
        <begin position="180"/>
        <end position="192"/>
    </location>
</feature>
<reference evidence="9 10" key="1">
    <citation type="submission" date="2016-02" db="EMBL/GenBank/DDBJ databases">
        <title>Comparative genomic and transcriptomic foundation for Pichia pastoris.</title>
        <authorList>
            <person name="Love K.R."/>
            <person name="Shah K.A."/>
            <person name="Whittaker C.A."/>
            <person name="Wu J."/>
            <person name="Bartlett M.C."/>
            <person name="Ma D."/>
            <person name="Leeson R.L."/>
            <person name="Priest M."/>
            <person name="Young S.K."/>
            <person name="Love J.C."/>
        </authorList>
    </citation>
    <scope>NUCLEOTIDE SEQUENCE [LARGE SCALE GENOMIC DNA]</scope>
    <source>
        <strain evidence="9 10">ATCC 28485</strain>
    </source>
</reference>
<evidence type="ECO:0000256" key="1">
    <source>
        <dbReference type="ARBA" id="ARBA00004123"/>
    </source>
</evidence>
<evidence type="ECO:0000256" key="6">
    <source>
        <dbReference type="PROSITE-ProRule" id="PRU00094"/>
    </source>
</evidence>
<feature type="compositionally biased region" description="Low complexity" evidence="7">
    <location>
        <begin position="349"/>
        <end position="364"/>
    </location>
</feature>
<name>A0A1B2J8E4_PICPA</name>
<dbReference type="GO" id="GO:0000122">
    <property type="term" value="P:negative regulation of transcription by RNA polymerase II"/>
    <property type="evidence" value="ECO:0007669"/>
    <property type="project" value="TreeGrafter"/>
</dbReference>
<evidence type="ECO:0000256" key="4">
    <source>
        <dbReference type="ARBA" id="ARBA00022833"/>
    </source>
</evidence>
<dbReference type="PANTHER" id="PTHR10071">
    <property type="entry name" value="TRANSCRIPTION FACTOR GATA FAMILY MEMBER"/>
    <property type="match status" value="1"/>
</dbReference>
<evidence type="ECO:0000313" key="10">
    <source>
        <dbReference type="Proteomes" id="UP000094565"/>
    </source>
</evidence>
<dbReference type="InterPro" id="IPR039355">
    <property type="entry name" value="Transcription_factor_GATA"/>
</dbReference>
<evidence type="ECO:0000313" key="9">
    <source>
        <dbReference type="EMBL" id="ANZ74307.1"/>
    </source>
</evidence>
<dbReference type="SMART" id="SM00401">
    <property type="entry name" value="ZnF_GATA"/>
    <property type="match status" value="1"/>
</dbReference>
<comment type="subcellular location">
    <subcellularLocation>
        <location evidence="1">Nucleus</location>
    </subcellularLocation>
</comment>
<feature type="region of interest" description="Disordered" evidence="7">
    <location>
        <begin position="257"/>
        <end position="296"/>
    </location>
</feature>
<evidence type="ECO:0000259" key="8">
    <source>
        <dbReference type="PROSITE" id="PS50114"/>
    </source>
</evidence>
<dbReference type="InterPro" id="IPR013088">
    <property type="entry name" value="Znf_NHR/GATA"/>
</dbReference>
<evidence type="ECO:0000256" key="2">
    <source>
        <dbReference type="ARBA" id="ARBA00022723"/>
    </source>
</evidence>
<feature type="compositionally biased region" description="Polar residues" evidence="7">
    <location>
        <begin position="22"/>
        <end position="42"/>
    </location>
</feature>
<feature type="compositionally biased region" description="Basic and acidic residues" evidence="7">
    <location>
        <begin position="262"/>
        <end position="281"/>
    </location>
</feature>
<dbReference type="Proteomes" id="UP000094565">
    <property type="component" value="Chromosome 1"/>
</dbReference>
<feature type="region of interest" description="Disordered" evidence="7">
    <location>
        <begin position="1"/>
        <end position="42"/>
    </location>
</feature>
<evidence type="ECO:0000256" key="5">
    <source>
        <dbReference type="ARBA" id="ARBA00023242"/>
    </source>
</evidence>
<gene>
    <name evidence="9" type="primary">GZF3</name>
    <name evidence="9" type="ORF">ATY40_BA7500905</name>
</gene>
<dbReference type="GO" id="GO:0008270">
    <property type="term" value="F:zinc ion binding"/>
    <property type="evidence" value="ECO:0007669"/>
    <property type="project" value="UniProtKB-KW"/>
</dbReference>
<feature type="region of interest" description="Disordered" evidence="7">
    <location>
        <begin position="148"/>
        <end position="192"/>
    </location>
</feature>
<dbReference type="FunFam" id="3.30.50.10:FF:000007">
    <property type="entry name" value="Nitrogen regulatory AreA, N-terminal"/>
    <property type="match status" value="1"/>
</dbReference>
<feature type="compositionally biased region" description="Basic and acidic residues" evidence="7">
    <location>
        <begin position="148"/>
        <end position="158"/>
    </location>
</feature>
<dbReference type="PROSITE" id="PS00344">
    <property type="entry name" value="GATA_ZN_FINGER_1"/>
    <property type="match status" value="1"/>
</dbReference>
<dbReference type="PRINTS" id="PR00619">
    <property type="entry name" value="GATAZNFINGER"/>
</dbReference>
<evidence type="ECO:0000256" key="3">
    <source>
        <dbReference type="ARBA" id="ARBA00022771"/>
    </source>
</evidence>
<keyword evidence="4" id="KW-0862">Zinc</keyword>
<accession>A0A1B2J8E4</accession>
<dbReference type="Gene3D" id="3.30.50.10">
    <property type="entry name" value="Erythroid Transcription Factor GATA-1, subunit A"/>
    <property type="match status" value="1"/>
</dbReference>
<dbReference type="GO" id="GO:0000978">
    <property type="term" value="F:RNA polymerase II cis-regulatory region sequence-specific DNA binding"/>
    <property type="evidence" value="ECO:0007669"/>
    <property type="project" value="TreeGrafter"/>
</dbReference>
<keyword evidence="10" id="KW-1185">Reference proteome</keyword>
<feature type="compositionally biased region" description="Low complexity" evidence="7">
    <location>
        <begin position="101"/>
        <end position="128"/>
    </location>
</feature>